<name>A0A8S2FZI2_9BILA</name>
<protein>
    <submittedName>
        <fullName evidence="2">Uncharacterized protein</fullName>
    </submittedName>
</protein>
<feature type="region of interest" description="Disordered" evidence="1">
    <location>
        <begin position="1"/>
        <end position="69"/>
    </location>
</feature>
<feature type="compositionally biased region" description="Low complexity" evidence="1">
    <location>
        <begin position="84"/>
        <end position="105"/>
    </location>
</feature>
<dbReference type="Proteomes" id="UP000682733">
    <property type="component" value="Unassembled WGS sequence"/>
</dbReference>
<sequence>MGQPINTQGSRAAKLVPNWGSVSKKHDSAVDITKTGDVRDSNGMPQTNDRTNKQNDEQQRQKNGEPFSDLVNIASFNPVINTRSVQSSSSSSATTNDRLSSSLSSRSKHTGSSQGKDTGTGLTRYTTEPYSSTATQASHLVKSDKKECQVVIKKYGVDPDEMLHLIERWTQKVIEEFQQDEECFKIILKKKWDKKELKGITLDASNYHTKTLFDNIRKLKESNLNVKHNMLVKDVLLNDDIKDTLQLKLKTADLIDESLQTIT</sequence>
<feature type="non-terminal residue" evidence="2">
    <location>
        <position position="1"/>
    </location>
</feature>
<evidence type="ECO:0000256" key="1">
    <source>
        <dbReference type="SAM" id="MobiDB-lite"/>
    </source>
</evidence>
<evidence type="ECO:0000313" key="4">
    <source>
        <dbReference type="Proteomes" id="UP000677228"/>
    </source>
</evidence>
<gene>
    <name evidence="2" type="ORF">OVA965_LOCUS41818</name>
    <name evidence="3" type="ORF">TMI583_LOCUS43555</name>
</gene>
<reference evidence="2" key="1">
    <citation type="submission" date="2021-02" db="EMBL/GenBank/DDBJ databases">
        <authorList>
            <person name="Nowell W R."/>
        </authorList>
    </citation>
    <scope>NUCLEOTIDE SEQUENCE</scope>
</reference>
<accession>A0A8S2FZI2</accession>
<dbReference type="Proteomes" id="UP000677228">
    <property type="component" value="Unassembled WGS sequence"/>
</dbReference>
<dbReference type="EMBL" id="CAJOBA010073012">
    <property type="protein sequence ID" value="CAF4402147.1"/>
    <property type="molecule type" value="Genomic_DNA"/>
</dbReference>
<comment type="caution">
    <text evidence="2">The sequence shown here is derived from an EMBL/GenBank/DDBJ whole genome shotgun (WGS) entry which is preliminary data.</text>
</comment>
<feature type="compositionally biased region" description="Basic and acidic residues" evidence="1">
    <location>
        <begin position="50"/>
        <end position="63"/>
    </location>
</feature>
<evidence type="ECO:0000313" key="2">
    <source>
        <dbReference type="EMBL" id="CAF1595936.1"/>
    </source>
</evidence>
<feature type="compositionally biased region" description="Basic and acidic residues" evidence="1">
    <location>
        <begin position="24"/>
        <end position="40"/>
    </location>
</feature>
<feature type="region of interest" description="Disordered" evidence="1">
    <location>
        <begin position="84"/>
        <end position="139"/>
    </location>
</feature>
<dbReference type="EMBL" id="CAJNOK010049424">
    <property type="protein sequence ID" value="CAF1595936.1"/>
    <property type="molecule type" value="Genomic_DNA"/>
</dbReference>
<dbReference type="AlphaFoldDB" id="A0A8S2FZI2"/>
<feature type="compositionally biased region" description="Polar residues" evidence="1">
    <location>
        <begin position="110"/>
        <end position="138"/>
    </location>
</feature>
<feature type="compositionally biased region" description="Polar residues" evidence="1">
    <location>
        <begin position="1"/>
        <end position="10"/>
    </location>
</feature>
<proteinExistence type="predicted"/>
<evidence type="ECO:0000313" key="3">
    <source>
        <dbReference type="EMBL" id="CAF4402147.1"/>
    </source>
</evidence>
<organism evidence="2 4">
    <name type="scientific">Didymodactylos carnosus</name>
    <dbReference type="NCBI Taxonomy" id="1234261"/>
    <lineage>
        <taxon>Eukaryota</taxon>
        <taxon>Metazoa</taxon>
        <taxon>Spiralia</taxon>
        <taxon>Gnathifera</taxon>
        <taxon>Rotifera</taxon>
        <taxon>Eurotatoria</taxon>
        <taxon>Bdelloidea</taxon>
        <taxon>Philodinida</taxon>
        <taxon>Philodinidae</taxon>
        <taxon>Didymodactylos</taxon>
    </lineage>
</organism>